<dbReference type="PANTHER" id="PTHR42802:SF1">
    <property type="entry name" value="L-ORNITHINE N(5)-MONOOXYGENASE"/>
    <property type="match status" value="1"/>
</dbReference>
<comment type="caution">
    <text evidence="16">The sequence shown here is derived from an EMBL/GenBank/DDBJ whole genome shotgun (WGS) entry which is preliminary data.</text>
</comment>
<evidence type="ECO:0000256" key="3">
    <source>
        <dbReference type="ARBA" id="ARBA00007588"/>
    </source>
</evidence>
<protein>
    <recommendedName>
        <fullName evidence="5">L-lysine N6-monooxygenase MbtG</fullName>
        <ecNumber evidence="4">1.14.13.59</ecNumber>
    </recommendedName>
    <alternativeName>
        <fullName evidence="14">Lysine 6-N-hydroxylase</fullName>
    </alternativeName>
    <alternativeName>
        <fullName evidence="13">Lysine N6-hydroxylase</fullName>
    </alternativeName>
    <alternativeName>
        <fullName evidence="11">Lysine-N-oxygenase</fullName>
    </alternativeName>
    <alternativeName>
        <fullName evidence="12">Mycobactin synthase protein G</fullName>
    </alternativeName>
</protein>
<dbReference type="Proteomes" id="UP000237822">
    <property type="component" value="Unassembled WGS sequence"/>
</dbReference>
<keyword evidence="9" id="KW-0560">Oxidoreductase</keyword>
<comment type="cofactor">
    <cofactor evidence="1">
        <name>FAD</name>
        <dbReference type="ChEBI" id="CHEBI:57692"/>
    </cofactor>
</comment>
<keyword evidence="10" id="KW-0503">Monooxygenase</keyword>
<dbReference type="SUPFAM" id="SSF51905">
    <property type="entry name" value="FAD/NAD(P)-binding domain"/>
    <property type="match status" value="2"/>
</dbReference>
<reference evidence="16 17" key="1">
    <citation type="submission" date="2018-03" db="EMBL/GenBank/DDBJ databases">
        <title>Genomic Encyclopedia of Archaeal and Bacterial Type Strains, Phase II (KMG-II): from individual species to whole genera.</title>
        <authorList>
            <person name="Goeker M."/>
        </authorList>
    </citation>
    <scope>NUCLEOTIDE SEQUENCE [LARGE SCALE GENOMIC DNA]</scope>
    <source>
        <strain evidence="16 17">ATCC BAA-1496</strain>
    </source>
</reference>
<evidence type="ECO:0000256" key="15">
    <source>
        <dbReference type="ARBA" id="ARBA00048407"/>
    </source>
</evidence>
<dbReference type="InterPro" id="IPR025700">
    <property type="entry name" value="Lys/Orn_oxygenase"/>
</dbReference>
<evidence type="ECO:0000256" key="12">
    <source>
        <dbReference type="ARBA" id="ARBA00031158"/>
    </source>
</evidence>
<evidence type="ECO:0000256" key="4">
    <source>
        <dbReference type="ARBA" id="ARBA00013076"/>
    </source>
</evidence>
<evidence type="ECO:0000313" key="16">
    <source>
        <dbReference type="EMBL" id="PRY48296.1"/>
    </source>
</evidence>
<organism evidence="16 17">
    <name type="scientific">Knoellia remsis</name>
    <dbReference type="NCBI Taxonomy" id="407159"/>
    <lineage>
        <taxon>Bacteria</taxon>
        <taxon>Bacillati</taxon>
        <taxon>Actinomycetota</taxon>
        <taxon>Actinomycetes</taxon>
        <taxon>Micrococcales</taxon>
        <taxon>Intrasporangiaceae</taxon>
        <taxon>Knoellia</taxon>
    </lineage>
</organism>
<keyword evidence="6" id="KW-0285">Flavoprotein</keyword>
<dbReference type="GO" id="GO:0047091">
    <property type="term" value="F:L-lysine 6-monooxygenase (NADPH) activity"/>
    <property type="evidence" value="ECO:0007669"/>
    <property type="project" value="UniProtKB-EC"/>
</dbReference>
<evidence type="ECO:0000256" key="7">
    <source>
        <dbReference type="ARBA" id="ARBA00022827"/>
    </source>
</evidence>
<dbReference type="Pfam" id="PF13434">
    <property type="entry name" value="Lys_Orn_oxgnase"/>
    <property type="match status" value="1"/>
</dbReference>
<dbReference type="InterPro" id="IPR036188">
    <property type="entry name" value="FAD/NAD-bd_sf"/>
</dbReference>
<comment type="similarity">
    <text evidence="3">Belongs to the lysine N(6)-hydroxylase/L-ornithine N(5)-oxygenase family.</text>
</comment>
<dbReference type="AlphaFoldDB" id="A0A2T0TRJ1"/>
<gene>
    <name evidence="16" type="ORF">BCF74_1524</name>
</gene>
<dbReference type="PANTHER" id="PTHR42802">
    <property type="entry name" value="MONOOXYGENASE"/>
    <property type="match status" value="1"/>
</dbReference>
<evidence type="ECO:0000256" key="11">
    <source>
        <dbReference type="ARBA" id="ARBA00029939"/>
    </source>
</evidence>
<evidence type="ECO:0000256" key="14">
    <source>
        <dbReference type="ARBA" id="ARBA00032738"/>
    </source>
</evidence>
<accession>A0A2T0TRJ1</accession>
<comment type="pathway">
    <text evidence="2">Siderophore biosynthesis.</text>
</comment>
<evidence type="ECO:0000256" key="2">
    <source>
        <dbReference type="ARBA" id="ARBA00004924"/>
    </source>
</evidence>
<evidence type="ECO:0000256" key="10">
    <source>
        <dbReference type="ARBA" id="ARBA00023033"/>
    </source>
</evidence>
<evidence type="ECO:0000256" key="6">
    <source>
        <dbReference type="ARBA" id="ARBA00022630"/>
    </source>
</evidence>
<evidence type="ECO:0000256" key="1">
    <source>
        <dbReference type="ARBA" id="ARBA00001974"/>
    </source>
</evidence>
<evidence type="ECO:0000313" key="17">
    <source>
        <dbReference type="Proteomes" id="UP000237822"/>
    </source>
</evidence>
<evidence type="ECO:0000256" key="8">
    <source>
        <dbReference type="ARBA" id="ARBA00022857"/>
    </source>
</evidence>
<sequence>MMHDVIGIGLGPFNLGLAALLEPVEDVDAVFLEARDDVAWHPGMLLPDSRLQTPFMSDLVTMADPTSRHSFLAFLKETGRLYPFYIRESFYPLRREFDAYLRWVANRLDGIRLSTRVTSVTFDEGSRGWVVAATTPQGEQRYAARSLVVGTGTTPYVPTGCAGLPADAHNSTYLRRRESLLDRRRVVVVGSGQSAAEVVRDLLTVDDGRDREVVWVTRSARFFPLELTKLTLELTSPDYIDHVHGLPQSRRDALVGSQAPLYKGISADLVDEIYELLYARGIDGRPRVRMLTGTEVVDSSTGADGVHRMTLRHNETGEERVLEADGVVLGTGYRHEVPAFLAPVADRIRWDERGRFDVKRDYRVDVDGPPIWVQNAELHTHGFAAPDLGMAAHRNSWIIRGLTGREVYPIETRIAHQEFGLPEIPALDAVEEVSA</sequence>
<proteinExistence type="inferred from homology"/>
<dbReference type="EMBL" id="PVTI01000052">
    <property type="protein sequence ID" value="PRY48296.1"/>
    <property type="molecule type" value="Genomic_DNA"/>
</dbReference>
<evidence type="ECO:0000256" key="5">
    <source>
        <dbReference type="ARBA" id="ARBA00016406"/>
    </source>
</evidence>
<name>A0A2T0TRJ1_9MICO</name>
<evidence type="ECO:0000256" key="9">
    <source>
        <dbReference type="ARBA" id="ARBA00023002"/>
    </source>
</evidence>
<keyword evidence="17" id="KW-1185">Reference proteome</keyword>
<dbReference type="EC" id="1.14.13.59" evidence="4"/>
<comment type="catalytic activity">
    <reaction evidence="15">
        <text>L-lysine + NADPH + O2 = N(6)-hydroxy-L-lysine + NADP(+) + H2O</text>
        <dbReference type="Rhea" id="RHEA:23228"/>
        <dbReference type="ChEBI" id="CHEBI:15377"/>
        <dbReference type="ChEBI" id="CHEBI:15379"/>
        <dbReference type="ChEBI" id="CHEBI:32551"/>
        <dbReference type="ChEBI" id="CHEBI:57783"/>
        <dbReference type="ChEBI" id="CHEBI:57820"/>
        <dbReference type="ChEBI" id="CHEBI:58349"/>
        <dbReference type="EC" id="1.14.13.59"/>
    </reaction>
</comment>
<dbReference type="Gene3D" id="3.50.50.60">
    <property type="entry name" value="FAD/NAD(P)-binding domain"/>
    <property type="match status" value="1"/>
</dbReference>
<keyword evidence="7" id="KW-0274">FAD</keyword>
<evidence type="ECO:0000256" key="13">
    <source>
        <dbReference type="ARBA" id="ARBA00032493"/>
    </source>
</evidence>
<keyword evidence="8" id="KW-0521">NADP</keyword>